<protein>
    <recommendedName>
        <fullName evidence="4">NADH-ubiquinone oxidoreductase chain 2</fullName>
        <ecNumber evidence="3">7.1.1.2</ecNumber>
    </recommendedName>
    <alternativeName>
        <fullName evidence="16">NADH dehydrogenase subunit 2</fullName>
    </alternativeName>
</protein>
<keyword evidence="12" id="KW-0520">NAD</keyword>
<proteinExistence type="inferred from homology"/>
<name>A0A141CLF4_9BILA</name>
<evidence type="ECO:0000256" key="4">
    <source>
        <dbReference type="ARBA" id="ARBA00021008"/>
    </source>
</evidence>
<geneLocation type="mitochondrion" evidence="19"/>
<keyword evidence="13" id="KW-0830">Ubiquinone</keyword>
<comment type="subcellular location">
    <subcellularLocation>
        <location evidence="1">Mitochondrion inner membrane</location>
        <topology evidence="1">Multi-pass membrane protein</topology>
    </subcellularLocation>
</comment>
<dbReference type="EMBL" id="KP899784">
    <property type="protein sequence ID" value="AKS04361.1"/>
    <property type="molecule type" value="Genomic_DNA"/>
</dbReference>
<sequence length="269" mass="28602">MLYGIFLGTLVVASSLCWPLAWLGLELNLLSFIPVAMPLHVNKKGAMLYFVAQSGGSLMVMLCGMMSDVGSAMYLGLLVGVVVKMGLMPMHFWVPNVVQGLSRSSLYLLLSWQKLGPLVLVSSLSSSLVVLSVVNAVGGAVSMTSVTILSMLLVFSGMLQMSWVLSVSGFFCVYYLAVYFVIMGVVVYYSTLNSLNFGWALLNAGGLPPLSGFMIKFKAIMQIKSWTVVLLVASSGLALGSYVRILMNAGVKSGVPTVPLVGVSALGMV</sequence>
<dbReference type="PANTHER" id="PTHR46552">
    <property type="entry name" value="NADH-UBIQUINONE OXIDOREDUCTASE CHAIN 2"/>
    <property type="match status" value="1"/>
</dbReference>
<keyword evidence="5" id="KW-0813">Transport</keyword>
<keyword evidence="11 18" id="KW-1133">Transmembrane helix</keyword>
<evidence type="ECO:0000256" key="3">
    <source>
        <dbReference type="ARBA" id="ARBA00012944"/>
    </source>
</evidence>
<feature type="transmembrane region" description="Helical" evidence="18">
    <location>
        <begin position="6"/>
        <end position="25"/>
    </location>
</feature>
<feature type="transmembrane region" description="Helical" evidence="18">
    <location>
        <begin position="140"/>
        <end position="159"/>
    </location>
</feature>
<evidence type="ECO:0000256" key="1">
    <source>
        <dbReference type="ARBA" id="ARBA00004448"/>
    </source>
</evidence>
<keyword evidence="7 18" id="KW-0812">Transmembrane</keyword>
<organism evidence="19">
    <name type="scientific">Parasagitta elegans</name>
    <dbReference type="NCBI Taxonomy" id="1562708"/>
    <lineage>
        <taxon>Eukaryota</taxon>
        <taxon>Metazoa</taxon>
        <taxon>Spiralia</taxon>
        <taxon>Gnathifera</taxon>
        <taxon>Chaetognatha</taxon>
        <taxon>Sagittoidea</taxon>
        <taxon>Aphragmophora</taxon>
        <taxon>Ctenodontina</taxon>
        <taxon>Sagittidae</taxon>
        <taxon>Parasagitta</taxon>
    </lineage>
</organism>
<evidence type="ECO:0000256" key="11">
    <source>
        <dbReference type="ARBA" id="ARBA00022989"/>
    </source>
</evidence>
<evidence type="ECO:0000313" key="21">
    <source>
        <dbReference type="EMBL" id="AKS04392.1"/>
    </source>
</evidence>
<feature type="transmembrane region" description="Helical" evidence="18">
    <location>
        <begin position="73"/>
        <end position="94"/>
    </location>
</feature>
<keyword evidence="6" id="KW-0679">Respiratory chain</keyword>
<evidence type="ECO:0000256" key="8">
    <source>
        <dbReference type="ARBA" id="ARBA00022792"/>
    </source>
</evidence>
<feature type="transmembrane region" description="Helical" evidence="18">
    <location>
        <begin position="115"/>
        <end position="134"/>
    </location>
</feature>
<evidence type="ECO:0000256" key="7">
    <source>
        <dbReference type="ARBA" id="ARBA00022692"/>
    </source>
</evidence>
<evidence type="ECO:0000256" key="2">
    <source>
        <dbReference type="ARBA" id="ARBA00007012"/>
    </source>
</evidence>
<dbReference type="AlphaFoldDB" id="A0A141CLF4"/>
<dbReference type="InterPro" id="IPR050175">
    <property type="entry name" value="Complex_I_Subunit_2"/>
</dbReference>
<evidence type="ECO:0000256" key="16">
    <source>
        <dbReference type="ARBA" id="ARBA00031028"/>
    </source>
</evidence>
<feature type="transmembrane region" description="Helical" evidence="18">
    <location>
        <begin position="171"/>
        <end position="191"/>
    </location>
</feature>
<evidence type="ECO:0000256" key="10">
    <source>
        <dbReference type="ARBA" id="ARBA00022982"/>
    </source>
</evidence>
<dbReference type="GO" id="GO:0006120">
    <property type="term" value="P:mitochondrial electron transport, NADH to ubiquinone"/>
    <property type="evidence" value="ECO:0007669"/>
    <property type="project" value="TreeGrafter"/>
</dbReference>
<feature type="transmembrane region" description="Helical" evidence="18">
    <location>
        <begin position="46"/>
        <end position="67"/>
    </location>
</feature>
<evidence type="ECO:0000256" key="14">
    <source>
        <dbReference type="ARBA" id="ARBA00023128"/>
    </source>
</evidence>
<dbReference type="EC" id="7.1.1.2" evidence="3"/>
<dbReference type="EMBL" id="KP899787">
    <property type="protein sequence ID" value="AKS04392.1"/>
    <property type="molecule type" value="Genomic_DNA"/>
</dbReference>
<comment type="similarity">
    <text evidence="2">Belongs to the complex I subunit 2 family.</text>
</comment>
<gene>
    <name evidence="19" type="primary">NADH2</name>
</gene>
<comment type="catalytic activity">
    <reaction evidence="17">
        <text>a ubiquinone + NADH + 5 H(+)(in) = a ubiquinol + NAD(+) + 4 H(+)(out)</text>
        <dbReference type="Rhea" id="RHEA:29091"/>
        <dbReference type="Rhea" id="RHEA-COMP:9565"/>
        <dbReference type="Rhea" id="RHEA-COMP:9566"/>
        <dbReference type="ChEBI" id="CHEBI:15378"/>
        <dbReference type="ChEBI" id="CHEBI:16389"/>
        <dbReference type="ChEBI" id="CHEBI:17976"/>
        <dbReference type="ChEBI" id="CHEBI:57540"/>
        <dbReference type="ChEBI" id="CHEBI:57945"/>
        <dbReference type="EC" id="7.1.1.2"/>
    </reaction>
</comment>
<keyword evidence="14 19" id="KW-0496">Mitochondrion</keyword>
<keyword evidence="8" id="KW-0999">Mitochondrion inner membrane</keyword>
<accession>A0A141CLF4</accession>
<evidence type="ECO:0000256" key="13">
    <source>
        <dbReference type="ARBA" id="ARBA00023075"/>
    </source>
</evidence>
<dbReference type="PANTHER" id="PTHR46552:SF1">
    <property type="entry name" value="NADH-UBIQUINONE OXIDOREDUCTASE CHAIN 2"/>
    <property type="match status" value="1"/>
</dbReference>
<feature type="transmembrane region" description="Helical" evidence="18">
    <location>
        <begin position="227"/>
        <end position="247"/>
    </location>
</feature>
<evidence type="ECO:0000256" key="9">
    <source>
        <dbReference type="ARBA" id="ARBA00022967"/>
    </source>
</evidence>
<evidence type="ECO:0000256" key="17">
    <source>
        <dbReference type="ARBA" id="ARBA00049551"/>
    </source>
</evidence>
<keyword evidence="15 18" id="KW-0472">Membrane</keyword>
<reference evidence="19" key="1">
    <citation type="submission" date="2015-03" db="EMBL/GenBank/DDBJ databases">
        <title>Mitochondrial variation in chaetognaths.</title>
        <authorList>
            <person name="Marletaz F."/>
            <person name="Le Parco Y."/>
            <person name="Liu S."/>
            <person name="Peijnenburg K."/>
        </authorList>
    </citation>
    <scope>NUCLEOTIDE SEQUENCE</scope>
    <source>
        <strain evidence="21">SE-S3-102</strain>
        <strain evidence="20">SE-S3-113</strain>
        <strain evidence="19">SE-S3-73</strain>
    </source>
</reference>
<evidence type="ECO:0000313" key="19">
    <source>
        <dbReference type="EMBL" id="AKS04350.1"/>
    </source>
</evidence>
<dbReference type="EMBL" id="KP899783">
    <property type="protein sequence ID" value="AKS04350.1"/>
    <property type="molecule type" value="Genomic_DNA"/>
</dbReference>
<evidence type="ECO:0000313" key="20">
    <source>
        <dbReference type="EMBL" id="AKS04361.1"/>
    </source>
</evidence>
<evidence type="ECO:0000256" key="5">
    <source>
        <dbReference type="ARBA" id="ARBA00022448"/>
    </source>
</evidence>
<keyword evidence="9" id="KW-1278">Translocase</keyword>
<evidence type="ECO:0000256" key="6">
    <source>
        <dbReference type="ARBA" id="ARBA00022660"/>
    </source>
</evidence>
<dbReference type="GO" id="GO:0008137">
    <property type="term" value="F:NADH dehydrogenase (ubiquinone) activity"/>
    <property type="evidence" value="ECO:0007669"/>
    <property type="project" value="UniProtKB-EC"/>
</dbReference>
<evidence type="ECO:0000256" key="18">
    <source>
        <dbReference type="SAM" id="Phobius"/>
    </source>
</evidence>
<dbReference type="GO" id="GO:0005743">
    <property type="term" value="C:mitochondrial inner membrane"/>
    <property type="evidence" value="ECO:0007669"/>
    <property type="project" value="UniProtKB-SubCell"/>
</dbReference>
<evidence type="ECO:0000256" key="12">
    <source>
        <dbReference type="ARBA" id="ARBA00023027"/>
    </source>
</evidence>
<keyword evidence="10" id="KW-0249">Electron transport</keyword>
<evidence type="ECO:0000256" key="15">
    <source>
        <dbReference type="ARBA" id="ARBA00023136"/>
    </source>
</evidence>